<evidence type="ECO:0000313" key="11">
    <source>
        <dbReference type="Proteomes" id="UP000298602"/>
    </source>
</evidence>
<dbReference type="Proteomes" id="UP000298602">
    <property type="component" value="Chromosome"/>
</dbReference>
<feature type="transmembrane region" description="Helical" evidence="8">
    <location>
        <begin position="220"/>
        <end position="239"/>
    </location>
</feature>
<keyword evidence="5 8" id="KW-0812">Transmembrane</keyword>
<evidence type="ECO:0000256" key="6">
    <source>
        <dbReference type="ARBA" id="ARBA00022989"/>
    </source>
</evidence>
<dbReference type="GO" id="GO:0005886">
    <property type="term" value="C:plasma membrane"/>
    <property type="evidence" value="ECO:0007669"/>
    <property type="project" value="UniProtKB-SubCell"/>
</dbReference>
<reference evidence="10 11" key="1">
    <citation type="submission" date="2019-05" db="EMBL/GenBank/DDBJ databases">
        <title>The Complete Genome Sequence of the n-alkane-degrading Desulfoglaeba alkanexedens ALDC reveals multiple alkylsuccinate synthase gene clusters.</title>
        <authorList>
            <person name="Callaghan A.V."/>
            <person name="Davidova I.A."/>
            <person name="Duncan K.E."/>
            <person name="Morris B."/>
            <person name="McInerney M.J."/>
        </authorList>
    </citation>
    <scope>NUCLEOTIDE SEQUENCE [LARGE SCALE GENOMIC DNA]</scope>
    <source>
        <strain evidence="10 11">ALDC</strain>
    </source>
</reference>
<keyword evidence="4" id="KW-0997">Cell inner membrane</keyword>
<gene>
    <name evidence="10" type="ORF">FDQ92_03830</name>
</gene>
<dbReference type="RefSeq" id="WP_137423356.1">
    <property type="nucleotide sequence ID" value="NZ_CP040098.1"/>
</dbReference>
<evidence type="ECO:0000256" key="2">
    <source>
        <dbReference type="ARBA" id="ARBA00005745"/>
    </source>
</evidence>
<evidence type="ECO:0000256" key="3">
    <source>
        <dbReference type="ARBA" id="ARBA00022475"/>
    </source>
</evidence>
<feature type="domain" description="Type II secretion system protein GspF" evidence="9">
    <location>
        <begin position="68"/>
        <end position="190"/>
    </location>
</feature>
<reference evidence="10 11" key="2">
    <citation type="submission" date="2019-05" db="EMBL/GenBank/DDBJ databases">
        <authorList>
            <person name="Suflita J.M."/>
            <person name="Marks C.R."/>
        </authorList>
    </citation>
    <scope>NUCLEOTIDE SEQUENCE [LARGE SCALE GENOMIC DNA]</scope>
    <source>
        <strain evidence="10 11">ALDC</strain>
    </source>
</reference>
<dbReference type="Gene3D" id="1.20.81.30">
    <property type="entry name" value="Type II secretion system (T2SS), domain F"/>
    <property type="match status" value="2"/>
</dbReference>
<evidence type="ECO:0000256" key="8">
    <source>
        <dbReference type="SAM" id="Phobius"/>
    </source>
</evidence>
<evidence type="ECO:0000256" key="7">
    <source>
        <dbReference type="ARBA" id="ARBA00023136"/>
    </source>
</evidence>
<dbReference type="InterPro" id="IPR018076">
    <property type="entry name" value="T2SS_GspF_dom"/>
</dbReference>
<dbReference type="FunFam" id="1.20.81.30:FF:000001">
    <property type="entry name" value="Type II secretion system protein F"/>
    <property type="match status" value="2"/>
</dbReference>
<evidence type="ECO:0000259" key="9">
    <source>
        <dbReference type="Pfam" id="PF00482"/>
    </source>
</evidence>
<accession>A0A4P8L327</accession>
<sequence>MEKFSYEALDSRGRRIVAAEEARDRAALLLSLQTRGLHLIRWVNGAPKRSVAFRFRRGRVKGVGLLRFTQELAHLTKAGIPLDRALFIIADAATEKPVRDMALELREGLRGGKSLSDAMAARPEFRELYVNMVRVGEVGGVLDEVMGKLAAFLERNEEIKRFVVSSAIYPSLLVGVGILSVVAILGFVIPRFAEIFVDMGHDIPFSTRMLILASDLFREWWWALVLAAGAAAGAAWHAVRTSLGKRRLDRWLIRLPLLGSLFLDLEVSRFARTLGTLVSSGVPLLKALAIVRDVAGNHVVKEAVEHIYQQVRQGKRISLLIKETGLFPVVVVHMTALGEETGELGAMLTATADELDAQIQVKIKRYLAMLEPAAILFMGLVIGGMVISMLSAIFGINEIAF</sequence>
<dbReference type="EMBL" id="CP040098">
    <property type="protein sequence ID" value="QCQ21385.1"/>
    <property type="molecule type" value="Genomic_DNA"/>
</dbReference>
<dbReference type="KEGG" id="dax:FDQ92_03830"/>
<keyword evidence="3" id="KW-1003">Cell membrane</keyword>
<comment type="similarity">
    <text evidence="2">Belongs to the GSP F family.</text>
</comment>
<evidence type="ECO:0000256" key="5">
    <source>
        <dbReference type="ARBA" id="ARBA00022692"/>
    </source>
</evidence>
<keyword evidence="11" id="KW-1185">Reference proteome</keyword>
<protein>
    <submittedName>
        <fullName evidence="10">Type II secretion system F family protein</fullName>
    </submittedName>
</protein>
<dbReference type="GO" id="GO:0015628">
    <property type="term" value="P:protein secretion by the type II secretion system"/>
    <property type="evidence" value="ECO:0007669"/>
    <property type="project" value="TreeGrafter"/>
</dbReference>
<dbReference type="InterPro" id="IPR042094">
    <property type="entry name" value="T2SS_GspF_sf"/>
</dbReference>
<name>A0A4P8L327_9BACT</name>
<feature type="transmembrane region" description="Helical" evidence="8">
    <location>
        <begin position="373"/>
        <end position="396"/>
    </location>
</feature>
<keyword evidence="7 8" id="KW-0472">Membrane</keyword>
<evidence type="ECO:0000256" key="4">
    <source>
        <dbReference type="ARBA" id="ARBA00022519"/>
    </source>
</evidence>
<organism evidence="10 11">
    <name type="scientific">Desulfoglaeba alkanexedens ALDC</name>
    <dbReference type="NCBI Taxonomy" id="980445"/>
    <lineage>
        <taxon>Bacteria</taxon>
        <taxon>Pseudomonadati</taxon>
        <taxon>Thermodesulfobacteriota</taxon>
        <taxon>Syntrophobacteria</taxon>
        <taxon>Syntrophobacterales</taxon>
        <taxon>Syntrophobacteraceae</taxon>
        <taxon>Desulfoglaeba</taxon>
    </lineage>
</organism>
<feature type="transmembrane region" description="Helical" evidence="8">
    <location>
        <begin position="167"/>
        <end position="189"/>
    </location>
</feature>
<dbReference type="Pfam" id="PF00482">
    <property type="entry name" value="T2SSF"/>
    <property type="match status" value="2"/>
</dbReference>
<dbReference type="OrthoDB" id="9805682at2"/>
<proteinExistence type="inferred from homology"/>
<comment type="subcellular location">
    <subcellularLocation>
        <location evidence="1">Cell inner membrane</location>
        <topology evidence="1">Multi-pass membrane protein</topology>
    </subcellularLocation>
</comment>
<dbReference type="PANTHER" id="PTHR30012">
    <property type="entry name" value="GENERAL SECRETION PATHWAY PROTEIN"/>
    <property type="match status" value="1"/>
</dbReference>
<dbReference type="PRINTS" id="PR00812">
    <property type="entry name" value="BCTERIALGSPF"/>
</dbReference>
<dbReference type="InterPro" id="IPR003004">
    <property type="entry name" value="GspF/PilC"/>
</dbReference>
<dbReference type="PANTHER" id="PTHR30012:SF7">
    <property type="entry name" value="PROTEIN TRANSPORT PROTEIN HOFC HOMOLOG"/>
    <property type="match status" value="1"/>
</dbReference>
<feature type="domain" description="Type II secretion system protein GspF" evidence="9">
    <location>
        <begin position="270"/>
        <end position="390"/>
    </location>
</feature>
<evidence type="ECO:0000256" key="1">
    <source>
        <dbReference type="ARBA" id="ARBA00004429"/>
    </source>
</evidence>
<evidence type="ECO:0000313" key="10">
    <source>
        <dbReference type="EMBL" id="QCQ21385.1"/>
    </source>
</evidence>
<dbReference type="AlphaFoldDB" id="A0A4P8L327"/>
<keyword evidence="6 8" id="KW-1133">Transmembrane helix</keyword>